<comment type="caution">
    <text evidence="2">The sequence shown here is derived from an EMBL/GenBank/DDBJ whole genome shotgun (WGS) entry which is preliminary data.</text>
</comment>
<dbReference type="PANTHER" id="PTHR31993">
    <property type="entry name" value="UBA-LIKE DOMAIN-CONTAINING PROTEIN 2"/>
    <property type="match status" value="1"/>
</dbReference>
<proteinExistence type="predicted"/>
<evidence type="ECO:0000256" key="1">
    <source>
        <dbReference type="SAM" id="MobiDB-lite"/>
    </source>
</evidence>
<reference evidence="3" key="1">
    <citation type="submission" date="2024-04" db="EMBL/GenBank/DDBJ databases">
        <title>Salinicola lusitanus LLJ914,a marine bacterium isolated from the Okinawa Trough.</title>
        <authorList>
            <person name="Li J."/>
        </authorList>
    </citation>
    <scope>NUCLEOTIDE SEQUENCE [LARGE SCALE GENOMIC DNA]</scope>
</reference>
<evidence type="ECO:0000313" key="3">
    <source>
        <dbReference type="Proteomes" id="UP001460270"/>
    </source>
</evidence>
<dbReference type="Proteomes" id="UP001460270">
    <property type="component" value="Unassembled WGS sequence"/>
</dbReference>
<protein>
    <submittedName>
        <fullName evidence="2">Uncharacterized protein</fullName>
    </submittedName>
</protein>
<keyword evidence="3" id="KW-1185">Reference proteome</keyword>
<dbReference type="PANTHER" id="PTHR31993:SF5">
    <property type="entry name" value="UBA-LIKE DOMAIN-CONTAINING PROTEIN 1"/>
    <property type="match status" value="1"/>
</dbReference>
<dbReference type="EMBL" id="JBBPFD010000007">
    <property type="protein sequence ID" value="KAK7918571.1"/>
    <property type="molecule type" value="Genomic_DNA"/>
</dbReference>
<feature type="compositionally biased region" description="Basic and acidic residues" evidence="1">
    <location>
        <begin position="336"/>
        <end position="354"/>
    </location>
</feature>
<feature type="region of interest" description="Disordered" evidence="1">
    <location>
        <begin position="22"/>
        <end position="45"/>
    </location>
</feature>
<feature type="region of interest" description="Disordered" evidence="1">
    <location>
        <begin position="210"/>
        <end position="303"/>
    </location>
</feature>
<gene>
    <name evidence="2" type="ORF">WMY93_009855</name>
</gene>
<feature type="region of interest" description="Disordered" evidence="1">
    <location>
        <begin position="330"/>
        <end position="354"/>
    </location>
</feature>
<feature type="compositionally biased region" description="Basic and acidic residues" evidence="1">
    <location>
        <begin position="282"/>
        <end position="292"/>
    </location>
</feature>
<sequence length="354" mass="38012">MHFLRRLGAVCLNPSPCQPPTVVDRSEPHSTVPSTGDLLRNNRPHGNTSLPTLVLNTQTLSVCVSILSPAKFASACLDFHMSIKLLWCSVPVLSPGQSGRITEVTPTFPGCPFTTGSGYKDMSQHFLSPSSHLSQHGEAPGTLQTLQTALFRGHTGLSLTERGTKGSGTQCKCLKEDEEGKMCTPANTPATPPNFPDALTMFSRLKASESFNSSSGGSSMAAAMATSPPVPQGWGMSAGVSAPQPSQGLWTQGQPPHSPVPPGPRLSTLTRARIRRPVSPWRRRDEALHGTDDGVGGGRGSNRVIWRQEQDGQVRRRPDFGCVCNLAPARPYRLRTGGDKPRPAGSRNEERRHS</sequence>
<evidence type="ECO:0000313" key="2">
    <source>
        <dbReference type="EMBL" id="KAK7918571.1"/>
    </source>
</evidence>
<organism evidence="2 3">
    <name type="scientific">Mugilogobius chulae</name>
    <name type="common">yellowstripe goby</name>
    <dbReference type="NCBI Taxonomy" id="88201"/>
    <lineage>
        <taxon>Eukaryota</taxon>
        <taxon>Metazoa</taxon>
        <taxon>Chordata</taxon>
        <taxon>Craniata</taxon>
        <taxon>Vertebrata</taxon>
        <taxon>Euteleostomi</taxon>
        <taxon>Actinopterygii</taxon>
        <taxon>Neopterygii</taxon>
        <taxon>Teleostei</taxon>
        <taxon>Neoteleostei</taxon>
        <taxon>Acanthomorphata</taxon>
        <taxon>Gobiaria</taxon>
        <taxon>Gobiiformes</taxon>
        <taxon>Gobioidei</taxon>
        <taxon>Gobiidae</taxon>
        <taxon>Gobionellinae</taxon>
        <taxon>Mugilogobius</taxon>
    </lineage>
</organism>
<dbReference type="InterPro" id="IPR039310">
    <property type="entry name" value="UBALD1/2"/>
</dbReference>
<dbReference type="AlphaFoldDB" id="A0AAW0PBG8"/>
<accession>A0AAW0PBG8</accession>
<name>A0AAW0PBG8_9GOBI</name>
<feature type="compositionally biased region" description="Polar residues" evidence="1">
    <location>
        <begin position="243"/>
        <end position="254"/>
    </location>
</feature>
<feature type="compositionally biased region" description="Low complexity" evidence="1">
    <location>
        <begin position="210"/>
        <end position="227"/>
    </location>
</feature>